<proteinExistence type="predicted"/>
<feature type="chain" id="PRO_5034170607" evidence="4">
    <location>
        <begin position="34"/>
        <end position="193"/>
    </location>
</feature>
<dbReference type="CDD" id="cd00108">
    <property type="entry name" value="KR"/>
    <property type="match status" value="1"/>
</dbReference>
<name>A0A8C6SMQ7_9GOBI</name>
<evidence type="ECO:0000256" key="4">
    <source>
        <dbReference type="SAM" id="SignalP"/>
    </source>
</evidence>
<evidence type="ECO:0000313" key="6">
    <source>
        <dbReference type="Ensembl" id="ENSNMLP00000007578.1"/>
    </source>
</evidence>
<dbReference type="PANTHER" id="PTHR24261:SF7">
    <property type="entry name" value="KRINGLE DOMAIN-CONTAINING PROTEIN"/>
    <property type="match status" value="1"/>
</dbReference>
<dbReference type="AlphaFoldDB" id="A0A8C6SMQ7"/>
<organism evidence="6 7">
    <name type="scientific">Neogobius melanostomus</name>
    <name type="common">round goby</name>
    <dbReference type="NCBI Taxonomy" id="47308"/>
    <lineage>
        <taxon>Eukaryota</taxon>
        <taxon>Metazoa</taxon>
        <taxon>Chordata</taxon>
        <taxon>Craniata</taxon>
        <taxon>Vertebrata</taxon>
        <taxon>Euteleostomi</taxon>
        <taxon>Actinopterygii</taxon>
        <taxon>Neopterygii</taxon>
        <taxon>Teleostei</taxon>
        <taxon>Neoteleostei</taxon>
        <taxon>Acanthomorphata</taxon>
        <taxon>Gobiaria</taxon>
        <taxon>Gobiiformes</taxon>
        <taxon>Gobioidei</taxon>
        <taxon>Gobiidae</taxon>
        <taxon>Benthophilinae</taxon>
        <taxon>Neogobiini</taxon>
        <taxon>Neogobius</taxon>
    </lineage>
</organism>
<dbReference type="Proteomes" id="UP000694523">
    <property type="component" value="Unplaced"/>
</dbReference>
<keyword evidence="2" id="KW-1015">Disulfide bond</keyword>
<evidence type="ECO:0000256" key="3">
    <source>
        <dbReference type="PROSITE-ProRule" id="PRU00121"/>
    </source>
</evidence>
<dbReference type="Pfam" id="PF00051">
    <property type="entry name" value="Kringle"/>
    <property type="match status" value="1"/>
</dbReference>
<comment type="caution">
    <text evidence="3">Lacks conserved residue(s) required for the propagation of feature annotation.</text>
</comment>
<evidence type="ECO:0000259" key="5">
    <source>
        <dbReference type="PROSITE" id="PS50070"/>
    </source>
</evidence>
<reference evidence="6" key="1">
    <citation type="submission" date="2025-08" db="UniProtKB">
        <authorList>
            <consortium name="Ensembl"/>
        </authorList>
    </citation>
    <scope>IDENTIFICATION</scope>
</reference>
<accession>A0A8C6SMQ7</accession>
<dbReference type="Ensembl" id="ENSNMLT00000008636.1">
    <property type="protein sequence ID" value="ENSNMLP00000007578.1"/>
    <property type="gene ID" value="ENSNMLG00000005433.1"/>
</dbReference>
<dbReference type="InterPro" id="IPR050759">
    <property type="entry name" value="Serine_protease_kringle"/>
</dbReference>
<evidence type="ECO:0000313" key="7">
    <source>
        <dbReference type="Proteomes" id="UP000694523"/>
    </source>
</evidence>
<dbReference type="Gene3D" id="3.50.4.10">
    <property type="entry name" value="Hepatocyte Growth Factor"/>
    <property type="match status" value="1"/>
</dbReference>
<dbReference type="SUPFAM" id="SSF57414">
    <property type="entry name" value="Hairpin loop containing domain-like"/>
    <property type="match status" value="1"/>
</dbReference>
<dbReference type="InterPro" id="IPR000001">
    <property type="entry name" value="Kringle"/>
</dbReference>
<dbReference type="Gene3D" id="2.40.20.10">
    <property type="entry name" value="Plasminogen Kringle 4"/>
    <property type="match status" value="1"/>
</dbReference>
<dbReference type="PANTHER" id="PTHR24261">
    <property type="entry name" value="PLASMINOGEN-RELATED"/>
    <property type="match status" value="1"/>
</dbReference>
<reference evidence="6" key="2">
    <citation type="submission" date="2025-09" db="UniProtKB">
        <authorList>
            <consortium name="Ensembl"/>
        </authorList>
    </citation>
    <scope>IDENTIFICATION</scope>
</reference>
<dbReference type="InterPro" id="IPR018056">
    <property type="entry name" value="Kringle_CS"/>
</dbReference>
<keyword evidence="4" id="KW-0732">Signal</keyword>
<feature type="domain" description="Kringle" evidence="5">
    <location>
        <begin position="113"/>
        <end position="189"/>
    </location>
</feature>
<dbReference type="PRINTS" id="PR00018">
    <property type="entry name" value="KRINGLE"/>
</dbReference>
<keyword evidence="7" id="KW-1185">Reference proteome</keyword>
<sequence length="193" mass="22510">KLVHLYPPTTVLRRKLLLLLLLLFFNDYQRTDSIKLVLASPDPSHLTKSRKLPMARCARACSRNKKLPFTCRYGFMRPKRKCQWLSFDRNSPGIQAVQNFNFDLYQKKDYVRECIVGTGQSYRGRRSVTVDGVLCQAWASPIPHEHKFRKKDLRGNYCRNPDNSTVGPWCFTMDPRPHMRHQHCGIPQCSQGE</sequence>
<dbReference type="SUPFAM" id="SSF57440">
    <property type="entry name" value="Kringle-like"/>
    <property type="match status" value="1"/>
</dbReference>
<protein>
    <submittedName>
        <fullName evidence="6">Hepatocyte growth factor b</fullName>
    </submittedName>
</protein>
<dbReference type="SMART" id="SM00130">
    <property type="entry name" value="KR"/>
    <property type="match status" value="1"/>
</dbReference>
<dbReference type="InterPro" id="IPR013806">
    <property type="entry name" value="Kringle-like"/>
</dbReference>
<dbReference type="PROSITE" id="PS00021">
    <property type="entry name" value="KRINGLE_1"/>
    <property type="match status" value="1"/>
</dbReference>
<evidence type="ECO:0000256" key="1">
    <source>
        <dbReference type="ARBA" id="ARBA00022572"/>
    </source>
</evidence>
<dbReference type="InterPro" id="IPR038178">
    <property type="entry name" value="Kringle_sf"/>
</dbReference>
<feature type="signal peptide" evidence="4">
    <location>
        <begin position="1"/>
        <end position="33"/>
    </location>
</feature>
<evidence type="ECO:0000256" key="2">
    <source>
        <dbReference type="ARBA" id="ARBA00023157"/>
    </source>
</evidence>
<keyword evidence="1 3" id="KW-0420">Kringle</keyword>
<dbReference type="PROSITE" id="PS50070">
    <property type="entry name" value="KRINGLE_2"/>
    <property type="match status" value="1"/>
</dbReference>